<protein>
    <recommendedName>
        <fullName evidence="3">HTH tetR-type domain-containing protein</fullName>
    </recommendedName>
</protein>
<keyword evidence="5" id="KW-1185">Reference proteome</keyword>
<dbReference type="InterPro" id="IPR001647">
    <property type="entry name" value="HTH_TetR"/>
</dbReference>
<evidence type="ECO:0000313" key="5">
    <source>
        <dbReference type="Proteomes" id="UP000654471"/>
    </source>
</evidence>
<evidence type="ECO:0000256" key="2">
    <source>
        <dbReference type="PROSITE-ProRule" id="PRU00335"/>
    </source>
</evidence>
<accession>A0ABQ2VI89</accession>
<reference evidence="5" key="1">
    <citation type="journal article" date="2019" name="Int. J. Syst. Evol. Microbiol.">
        <title>The Global Catalogue of Microorganisms (GCM) 10K type strain sequencing project: providing services to taxonomists for standard genome sequencing and annotation.</title>
        <authorList>
            <consortium name="The Broad Institute Genomics Platform"/>
            <consortium name="The Broad Institute Genome Sequencing Center for Infectious Disease"/>
            <person name="Wu L."/>
            <person name="Ma J."/>
        </authorList>
    </citation>
    <scope>NUCLEOTIDE SEQUENCE [LARGE SCALE GENOMIC DNA]</scope>
    <source>
        <strain evidence="5">JCM 3399</strain>
    </source>
</reference>
<feature type="domain" description="HTH tetR-type" evidence="3">
    <location>
        <begin position="1"/>
        <end position="56"/>
    </location>
</feature>
<sequence>MIVRAARELAEPQGWGAVSARRLAERVECSQSVLFGHFTGKGEIVNAVALEGFAELARATRAVRAEVAGSPDPRRSEQR</sequence>
<dbReference type="Proteomes" id="UP000654471">
    <property type="component" value="Unassembled WGS sequence"/>
</dbReference>
<keyword evidence="1 2" id="KW-0238">DNA-binding</keyword>
<evidence type="ECO:0000313" key="4">
    <source>
        <dbReference type="EMBL" id="GGU88314.1"/>
    </source>
</evidence>
<dbReference type="InterPro" id="IPR009057">
    <property type="entry name" value="Homeodomain-like_sf"/>
</dbReference>
<name>A0ABQ2VI89_9ACTN</name>
<evidence type="ECO:0000256" key="1">
    <source>
        <dbReference type="ARBA" id="ARBA00023125"/>
    </source>
</evidence>
<evidence type="ECO:0000259" key="3">
    <source>
        <dbReference type="PROSITE" id="PS50977"/>
    </source>
</evidence>
<comment type="caution">
    <text evidence="4">The sequence shown here is derived from an EMBL/GenBank/DDBJ whole genome shotgun (WGS) entry which is preliminary data.</text>
</comment>
<dbReference type="PROSITE" id="PS50977">
    <property type="entry name" value="HTH_TETR_2"/>
    <property type="match status" value="1"/>
</dbReference>
<feature type="DNA-binding region" description="H-T-H motif" evidence="2">
    <location>
        <begin position="19"/>
        <end position="38"/>
    </location>
</feature>
<proteinExistence type="predicted"/>
<organism evidence="4 5">
    <name type="scientific">Streptomyces albospinus</name>
    <dbReference type="NCBI Taxonomy" id="285515"/>
    <lineage>
        <taxon>Bacteria</taxon>
        <taxon>Bacillati</taxon>
        <taxon>Actinomycetota</taxon>
        <taxon>Actinomycetes</taxon>
        <taxon>Kitasatosporales</taxon>
        <taxon>Streptomycetaceae</taxon>
        <taxon>Streptomyces</taxon>
    </lineage>
</organism>
<dbReference type="Pfam" id="PF00440">
    <property type="entry name" value="TetR_N"/>
    <property type="match status" value="1"/>
</dbReference>
<dbReference type="SUPFAM" id="SSF46689">
    <property type="entry name" value="Homeodomain-like"/>
    <property type="match status" value="1"/>
</dbReference>
<gene>
    <name evidence="4" type="ORF">GCM10010211_63390</name>
</gene>
<dbReference type="EMBL" id="BMRP01000031">
    <property type="protein sequence ID" value="GGU88314.1"/>
    <property type="molecule type" value="Genomic_DNA"/>
</dbReference>
<dbReference type="Gene3D" id="1.10.357.10">
    <property type="entry name" value="Tetracycline Repressor, domain 2"/>
    <property type="match status" value="1"/>
</dbReference>